<feature type="transmembrane region" description="Helical" evidence="1">
    <location>
        <begin position="109"/>
        <end position="127"/>
    </location>
</feature>
<accession>A0A494X8U1</accession>
<keyword evidence="3" id="KW-1185">Reference proteome</keyword>
<sequence length="140" mass="14597">MGVCAGGAIAASRYADTLLVRAITIVVLIAFIGGVGYKFAYDALKSAKQKSDPELRAEKARIKYAAELLSLFGTLGAVATIALYATTIDHTLAQVGKPAEVSAGVLKDLHSLAIALIVLAFAAAASGRKIALARYERLHP</sequence>
<gene>
    <name evidence="2" type="ORF">D7S89_16730</name>
</gene>
<feature type="transmembrane region" description="Helical" evidence="1">
    <location>
        <begin position="18"/>
        <end position="41"/>
    </location>
</feature>
<dbReference type="EMBL" id="RBZV01000006">
    <property type="protein sequence ID" value="RKP46988.1"/>
    <property type="molecule type" value="Genomic_DNA"/>
</dbReference>
<keyword evidence="1" id="KW-1133">Transmembrane helix</keyword>
<reference evidence="2 3" key="1">
    <citation type="submission" date="2018-10" db="EMBL/GenBank/DDBJ databases">
        <title>Paraburkholderia sp. 7MK8-2, isolated from soil.</title>
        <authorList>
            <person name="Gao Z.-H."/>
            <person name="Qiu L.-H."/>
        </authorList>
    </citation>
    <scope>NUCLEOTIDE SEQUENCE [LARGE SCALE GENOMIC DNA]</scope>
    <source>
        <strain evidence="2 3">7MK8-2</strain>
    </source>
</reference>
<dbReference type="AlphaFoldDB" id="A0A494X8U1"/>
<evidence type="ECO:0000313" key="3">
    <source>
        <dbReference type="Proteomes" id="UP000280434"/>
    </source>
</evidence>
<keyword evidence="1" id="KW-0472">Membrane</keyword>
<dbReference type="Proteomes" id="UP000280434">
    <property type="component" value="Unassembled WGS sequence"/>
</dbReference>
<name>A0A494X8U1_9BURK</name>
<evidence type="ECO:0000256" key="1">
    <source>
        <dbReference type="SAM" id="Phobius"/>
    </source>
</evidence>
<organism evidence="2 3">
    <name type="scientific">Trinickia fusca</name>
    <dbReference type="NCBI Taxonomy" id="2419777"/>
    <lineage>
        <taxon>Bacteria</taxon>
        <taxon>Pseudomonadati</taxon>
        <taxon>Pseudomonadota</taxon>
        <taxon>Betaproteobacteria</taxon>
        <taxon>Burkholderiales</taxon>
        <taxon>Burkholderiaceae</taxon>
        <taxon>Trinickia</taxon>
    </lineage>
</organism>
<feature type="transmembrane region" description="Helical" evidence="1">
    <location>
        <begin position="62"/>
        <end position="85"/>
    </location>
</feature>
<protein>
    <submittedName>
        <fullName evidence="2">Uncharacterized protein</fullName>
    </submittedName>
</protein>
<comment type="caution">
    <text evidence="2">The sequence shown here is derived from an EMBL/GenBank/DDBJ whole genome shotgun (WGS) entry which is preliminary data.</text>
</comment>
<proteinExistence type="predicted"/>
<keyword evidence="1" id="KW-0812">Transmembrane</keyword>
<evidence type="ECO:0000313" key="2">
    <source>
        <dbReference type="EMBL" id="RKP46988.1"/>
    </source>
</evidence>